<reference evidence="1 2" key="1">
    <citation type="submission" date="2023-07" db="EMBL/GenBank/DDBJ databases">
        <title>Sequencing the genomes of 1000 actinobacteria strains.</title>
        <authorList>
            <person name="Klenk H.-P."/>
        </authorList>
    </citation>
    <scope>NUCLEOTIDE SEQUENCE [LARGE SCALE GENOMIC DNA]</scope>
    <source>
        <strain evidence="1 2">DSM 41600</strain>
    </source>
</reference>
<evidence type="ECO:0000313" key="2">
    <source>
        <dbReference type="Proteomes" id="UP001234880"/>
    </source>
</evidence>
<dbReference type="Proteomes" id="UP001234880">
    <property type="component" value="Unassembled WGS sequence"/>
</dbReference>
<name>A0ABT9KWH2_9ACTN</name>
<dbReference type="EMBL" id="JAURUE010000001">
    <property type="protein sequence ID" value="MDP9612793.1"/>
    <property type="molecule type" value="Genomic_DNA"/>
</dbReference>
<keyword evidence="2" id="KW-1185">Reference proteome</keyword>
<proteinExistence type="predicted"/>
<accession>A0ABT9KWH2</accession>
<dbReference type="RefSeq" id="WP_370595073.1">
    <property type="nucleotide sequence ID" value="NZ_JAURUE010000001.1"/>
</dbReference>
<sequence length="59" mass="6404">MVNYGGQAPATSVPRAVRWWVTDRPARVVVAMPADLSAAAWDEAVALLTWRALARDVVV</sequence>
<comment type="caution">
    <text evidence="1">The sequence shown here is derived from an EMBL/GenBank/DDBJ whole genome shotgun (WGS) entry which is preliminary data.</text>
</comment>
<protein>
    <submittedName>
        <fullName evidence="1">Uncharacterized protein</fullName>
    </submittedName>
</protein>
<gene>
    <name evidence="1" type="ORF">JOF35_005070</name>
</gene>
<evidence type="ECO:0000313" key="1">
    <source>
        <dbReference type="EMBL" id="MDP9612793.1"/>
    </source>
</evidence>
<organism evidence="1 2">
    <name type="scientific">Streptomyces demainii</name>
    <dbReference type="NCBI Taxonomy" id="588122"/>
    <lineage>
        <taxon>Bacteria</taxon>
        <taxon>Bacillati</taxon>
        <taxon>Actinomycetota</taxon>
        <taxon>Actinomycetes</taxon>
        <taxon>Kitasatosporales</taxon>
        <taxon>Streptomycetaceae</taxon>
        <taxon>Streptomyces</taxon>
    </lineage>
</organism>